<sequence>PSLSLAGMPGVNTFNGGSVVLQGVADLIGVTVDRINFVTCMFLSIPLAMVYHRHLGEASVLTRKIYPLMIGLAYCFFCFGWATKHLLANALTCYVLMHVSPTQYIHKIIFIFSMSYLTWVHFYRWIYLDFFCIDLTGPFMILVQRVTTLAFSLHDGRVKKEEELTPSQKREAISEVPEVLSYLSYLFHFQAVLTGPLTSYTDYMHLVEKTHVAIDAKGKKPDPSSEAWTKIRTSLFFMAIVALVEPHFPIADLERTDLSVLNWVLLFQWTIALQRPQYYFAWYLADGIYNLSGFGFNGFDEKGEAKWDLATNVYVYKFEMAQSFKEALDAWNVGTMQWFRRVAFDRAPKKYRTVSTYLLSAWWHGIYMGYYLTFLTGAVLTLGGKGFRRCLRWRFLSSPSLKAFYDVVTFIGTKFCFCYMTYPFARMHWGPGIAFYKRMYFSGHIIAIFCAAVLPVILPPPKEEKKKEVKEE</sequence>
<dbReference type="AlphaFoldDB" id="A0AAN4Z2P4"/>
<keyword evidence="2" id="KW-0808">Transferase</keyword>
<evidence type="ECO:0000256" key="3">
    <source>
        <dbReference type="ARBA" id="ARBA00022692"/>
    </source>
</evidence>
<evidence type="ECO:0008006" key="10">
    <source>
        <dbReference type="Google" id="ProtNLM"/>
    </source>
</evidence>
<keyword evidence="4 7" id="KW-1133">Transmembrane helix</keyword>
<dbReference type="GO" id="GO:0016020">
    <property type="term" value="C:membrane"/>
    <property type="evidence" value="ECO:0007669"/>
    <property type="project" value="UniProtKB-SubCell"/>
</dbReference>
<evidence type="ECO:0000256" key="2">
    <source>
        <dbReference type="ARBA" id="ARBA00022679"/>
    </source>
</evidence>
<keyword evidence="3 7" id="KW-0812">Transmembrane</keyword>
<dbReference type="PANTHER" id="PTHR13906">
    <property type="entry name" value="PORCUPINE"/>
    <property type="match status" value="1"/>
</dbReference>
<dbReference type="PANTHER" id="PTHR13906:SF4">
    <property type="entry name" value="LYSOPHOSPHOLIPID ACYLTRANSFERASE 6"/>
    <property type="match status" value="1"/>
</dbReference>
<keyword evidence="6" id="KW-0012">Acyltransferase</keyword>
<feature type="transmembrane region" description="Helical" evidence="7">
    <location>
        <begin position="103"/>
        <end position="119"/>
    </location>
</feature>
<comment type="subcellular location">
    <subcellularLocation>
        <location evidence="1">Membrane</location>
        <topology evidence="1">Multi-pass membrane protein</topology>
    </subcellularLocation>
</comment>
<dbReference type="Pfam" id="PF03062">
    <property type="entry name" value="MBOAT"/>
    <property type="match status" value="1"/>
</dbReference>
<dbReference type="GO" id="GO:0016746">
    <property type="term" value="F:acyltransferase activity"/>
    <property type="evidence" value="ECO:0007669"/>
    <property type="project" value="UniProtKB-KW"/>
</dbReference>
<accession>A0AAN4Z2P4</accession>
<keyword evidence="5 7" id="KW-0472">Membrane</keyword>
<proteinExistence type="predicted"/>
<comment type="caution">
    <text evidence="8">The sequence shown here is derived from an EMBL/GenBank/DDBJ whole genome shotgun (WGS) entry which is preliminary data.</text>
</comment>
<dbReference type="GO" id="GO:0030258">
    <property type="term" value="P:lipid modification"/>
    <property type="evidence" value="ECO:0007669"/>
    <property type="project" value="TreeGrafter"/>
</dbReference>
<evidence type="ECO:0000313" key="8">
    <source>
        <dbReference type="EMBL" id="GMR32214.1"/>
    </source>
</evidence>
<organism evidence="8 9">
    <name type="scientific">Pristionchus mayeri</name>
    <dbReference type="NCBI Taxonomy" id="1317129"/>
    <lineage>
        <taxon>Eukaryota</taxon>
        <taxon>Metazoa</taxon>
        <taxon>Ecdysozoa</taxon>
        <taxon>Nematoda</taxon>
        <taxon>Chromadorea</taxon>
        <taxon>Rhabditida</taxon>
        <taxon>Rhabditina</taxon>
        <taxon>Diplogasteromorpha</taxon>
        <taxon>Diplogasteroidea</taxon>
        <taxon>Neodiplogasteridae</taxon>
        <taxon>Pristionchus</taxon>
    </lineage>
</organism>
<dbReference type="InterPro" id="IPR049941">
    <property type="entry name" value="LPLAT_7/PORCN-like"/>
</dbReference>
<gene>
    <name evidence="8" type="ORF">PMAYCL1PPCAC_02409</name>
</gene>
<evidence type="ECO:0000256" key="6">
    <source>
        <dbReference type="ARBA" id="ARBA00023315"/>
    </source>
</evidence>
<dbReference type="Proteomes" id="UP001328107">
    <property type="component" value="Unassembled WGS sequence"/>
</dbReference>
<dbReference type="InterPro" id="IPR004299">
    <property type="entry name" value="MBOAT_fam"/>
</dbReference>
<feature type="transmembrane region" description="Helical" evidence="7">
    <location>
        <begin position="65"/>
        <end position="83"/>
    </location>
</feature>
<reference evidence="9" key="1">
    <citation type="submission" date="2022-10" db="EMBL/GenBank/DDBJ databases">
        <title>Genome assembly of Pristionchus species.</title>
        <authorList>
            <person name="Yoshida K."/>
            <person name="Sommer R.J."/>
        </authorList>
    </citation>
    <scope>NUCLEOTIDE SEQUENCE [LARGE SCALE GENOMIC DNA]</scope>
    <source>
        <strain evidence="9">RS5460</strain>
    </source>
</reference>
<feature type="transmembrane region" description="Helical" evidence="7">
    <location>
        <begin position="403"/>
        <end position="424"/>
    </location>
</feature>
<name>A0AAN4Z2P4_9BILA</name>
<evidence type="ECO:0000256" key="7">
    <source>
        <dbReference type="SAM" id="Phobius"/>
    </source>
</evidence>
<feature type="transmembrane region" description="Helical" evidence="7">
    <location>
        <begin position="361"/>
        <end position="382"/>
    </location>
</feature>
<feature type="transmembrane region" description="Helical" evidence="7">
    <location>
        <begin position="439"/>
        <end position="458"/>
    </location>
</feature>
<evidence type="ECO:0000313" key="9">
    <source>
        <dbReference type="Proteomes" id="UP001328107"/>
    </source>
</evidence>
<evidence type="ECO:0000256" key="1">
    <source>
        <dbReference type="ARBA" id="ARBA00004141"/>
    </source>
</evidence>
<protein>
    <recommendedName>
        <fullName evidence="10">MBOAT family protein</fullName>
    </recommendedName>
</protein>
<feature type="non-terminal residue" evidence="8">
    <location>
        <position position="1"/>
    </location>
</feature>
<keyword evidence="9" id="KW-1185">Reference proteome</keyword>
<dbReference type="EMBL" id="BTRK01000001">
    <property type="protein sequence ID" value="GMR32214.1"/>
    <property type="molecule type" value="Genomic_DNA"/>
</dbReference>
<evidence type="ECO:0000256" key="4">
    <source>
        <dbReference type="ARBA" id="ARBA00022989"/>
    </source>
</evidence>
<evidence type="ECO:0000256" key="5">
    <source>
        <dbReference type="ARBA" id="ARBA00023136"/>
    </source>
</evidence>